<evidence type="ECO:0000259" key="15">
    <source>
        <dbReference type="PROSITE" id="PS50109"/>
    </source>
</evidence>
<comment type="catalytic activity">
    <reaction evidence="1">
        <text>ATP + protein L-histidine = ADP + protein N-phospho-L-histidine.</text>
        <dbReference type="EC" id="2.7.13.3"/>
    </reaction>
</comment>
<dbReference type="PROSITE" id="PS50885">
    <property type="entry name" value="HAMP"/>
    <property type="match status" value="1"/>
</dbReference>
<dbReference type="Proteomes" id="UP000184465">
    <property type="component" value="Unassembled WGS sequence"/>
</dbReference>
<dbReference type="GO" id="GO:0005524">
    <property type="term" value="F:ATP binding"/>
    <property type="evidence" value="ECO:0007669"/>
    <property type="project" value="UniProtKB-KW"/>
</dbReference>
<keyword evidence="18" id="KW-1185">Reference proteome</keyword>
<name>A0A1M6TIQ8_PARC5</name>
<dbReference type="PRINTS" id="PR00344">
    <property type="entry name" value="BCTRLSENSOR"/>
</dbReference>
<dbReference type="SMART" id="SM00387">
    <property type="entry name" value="HATPase_c"/>
    <property type="match status" value="1"/>
</dbReference>
<proteinExistence type="predicted"/>
<dbReference type="Pfam" id="PF00672">
    <property type="entry name" value="HAMP"/>
    <property type="match status" value="1"/>
</dbReference>
<dbReference type="Gene3D" id="3.30.565.10">
    <property type="entry name" value="Histidine kinase-like ATPase, C-terminal domain"/>
    <property type="match status" value="1"/>
</dbReference>
<evidence type="ECO:0000256" key="12">
    <source>
        <dbReference type="ARBA" id="ARBA00023012"/>
    </source>
</evidence>
<keyword evidence="7 14" id="KW-0812">Transmembrane</keyword>
<dbReference type="STRING" id="1121301.SAMN02745912_03698"/>
<dbReference type="SUPFAM" id="SSF55874">
    <property type="entry name" value="ATPase domain of HSP90 chaperone/DNA topoisomerase II/histidine kinase"/>
    <property type="match status" value="1"/>
</dbReference>
<dbReference type="InterPro" id="IPR004358">
    <property type="entry name" value="Sig_transdc_His_kin-like_C"/>
</dbReference>
<dbReference type="AlphaFoldDB" id="A0A1M6TIQ8"/>
<keyword evidence="9 17" id="KW-0418">Kinase</keyword>
<feature type="domain" description="HAMP" evidence="16">
    <location>
        <begin position="176"/>
        <end position="228"/>
    </location>
</feature>
<dbReference type="SUPFAM" id="SSF158472">
    <property type="entry name" value="HAMP domain-like"/>
    <property type="match status" value="1"/>
</dbReference>
<evidence type="ECO:0000256" key="10">
    <source>
        <dbReference type="ARBA" id="ARBA00022840"/>
    </source>
</evidence>
<dbReference type="Gene3D" id="1.10.287.130">
    <property type="match status" value="1"/>
</dbReference>
<dbReference type="FunFam" id="3.30.565.10:FF:000006">
    <property type="entry name" value="Sensor histidine kinase WalK"/>
    <property type="match status" value="1"/>
</dbReference>
<feature type="transmembrane region" description="Helical" evidence="14">
    <location>
        <begin position="21"/>
        <end position="46"/>
    </location>
</feature>
<dbReference type="GO" id="GO:0000155">
    <property type="term" value="F:phosphorelay sensor kinase activity"/>
    <property type="evidence" value="ECO:0007669"/>
    <property type="project" value="InterPro"/>
</dbReference>
<keyword evidence="5" id="KW-0597">Phosphoprotein</keyword>
<dbReference type="InterPro" id="IPR003661">
    <property type="entry name" value="HisK_dim/P_dom"/>
</dbReference>
<evidence type="ECO:0000256" key="8">
    <source>
        <dbReference type="ARBA" id="ARBA00022741"/>
    </source>
</evidence>
<feature type="transmembrane region" description="Helical" evidence="14">
    <location>
        <begin position="151"/>
        <end position="171"/>
    </location>
</feature>
<accession>A0A1M6TIQ8</accession>
<keyword evidence="4" id="KW-1003">Cell membrane</keyword>
<dbReference type="EMBL" id="FRAG01000093">
    <property type="protein sequence ID" value="SHK56793.1"/>
    <property type="molecule type" value="Genomic_DNA"/>
</dbReference>
<dbReference type="OrthoDB" id="335833at2"/>
<dbReference type="InterPro" id="IPR003660">
    <property type="entry name" value="HAMP_dom"/>
</dbReference>
<dbReference type="InterPro" id="IPR005467">
    <property type="entry name" value="His_kinase_dom"/>
</dbReference>
<evidence type="ECO:0000313" key="18">
    <source>
        <dbReference type="Proteomes" id="UP000184465"/>
    </source>
</evidence>
<evidence type="ECO:0000256" key="5">
    <source>
        <dbReference type="ARBA" id="ARBA00022553"/>
    </source>
</evidence>
<evidence type="ECO:0000256" key="7">
    <source>
        <dbReference type="ARBA" id="ARBA00022692"/>
    </source>
</evidence>
<keyword evidence="10" id="KW-0067">ATP-binding</keyword>
<dbReference type="InterPro" id="IPR036890">
    <property type="entry name" value="HATPase_C_sf"/>
</dbReference>
<evidence type="ECO:0000256" key="1">
    <source>
        <dbReference type="ARBA" id="ARBA00000085"/>
    </source>
</evidence>
<reference evidence="18" key="1">
    <citation type="submission" date="2016-11" db="EMBL/GenBank/DDBJ databases">
        <authorList>
            <person name="Varghese N."/>
            <person name="Submissions S."/>
        </authorList>
    </citation>
    <scope>NUCLEOTIDE SEQUENCE [LARGE SCALE GENOMIC DNA]</scope>
    <source>
        <strain evidence="18">DSM 15212 / CIP 107654 / DViRD3</strain>
    </source>
</reference>
<dbReference type="PANTHER" id="PTHR45528:SF1">
    <property type="entry name" value="SENSOR HISTIDINE KINASE CPXA"/>
    <property type="match status" value="1"/>
</dbReference>
<evidence type="ECO:0000256" key="2">
    <source>
        <dbReference type="ARBA" id="ARBA00004651"/>
    </source>
</evidence>
<sequence>MIKFSFNINPIKKISISVQLFINYLFLFVLLILVLVLTFVIASYSIKNHYDVDLTNINESIDTYGPKKAFQIHKLPKGSYIEILDSRLTVINQYKSIHNIGYTYPQANFNKLALNYTLGYELHYSTEKDTINLIYISDYSEVENVKFFKRLYIYILIFFIISVLVVLLIYAKLTSRTLVRPIKKILEGVKTISEGDYSSRINYKSKNELGYLIKSINQMSEKIQHEIDLREKSEEKRKKLLLDISHDLKTPLTNILGYSETLRYGNELEEDLRNKYLDIIISNSKKANNLIQDLFELSHMENNNCDIKLEEHDFSEFIREILVDYIPELDENHIDCCFDIPDKEIIIKMNSQKLERAINNIIDNSIKYSEKNAFLKLRLEDSNNEAVLTIEDNGVGIPCELAECIFDPFVRADNSRNSKTGGTGLGLAISKEIIKIHGGGIELDTSYKDGCRFVITLPKTDSA</sequence>
<keyword evidence="12" id="KW-0902">Two-component regulatory system</keyword>
<dbReference type="SUPFAM" id="SSF47384">
    <property type="entry name" value="Homodimeric domain of signal transducing histidine kinase"/>
    <property type="match status" value="1"/>
</dbReference>
<dbReference type="SMART" id="SM00304">
    <property type="entry name" value="HAMP"/>
    <property type="match status" value="1"/>
</dbReference>
<dbReference type="PANTHER" id="PTHR45528">
    <property type="entry name" value="SENSOR HISTIDINE KINASE CPXA"/>
    <property type="match status" value="1"/>
</dbReference>
<evidence type="ECO:0000256" key="9">
    <source>
        <dbReference type="ARBA" id="ARBA00022777"/>
    </source>
</evidence>
<keyword evidence="8" id="KW-0547">Nucleotide-binding</keyword>
<evidence type="ECO:0000313" key="17">
    <source>
        <dbReference type="EMBL" id="SHK56793.1"/>
    </source>
</evidence>
<dbReference type="InterPro" id="IPR003594">
    <property type="entry name" value="HATPase_dom"/>
</dbReference>
<keyword evidence="6" id="KW-0808">Transferase</keyword>
<dbReference type="CDD" id="cd00075">
    <property type="entry name" value="HATPase"/>
    <property type="match status" value="1"/>
</dbReference>
<evidence type="ECO:0000256" key="11">
    <source>
        <dbReference type="ARBA" id="ARBA00022989"/>
    </source>
</evidence>
<protein>
    <recommendedName>
        <fullName evidence="3">histidine kinase</fullName>
        <ecNumber evidence="3">2.7.13.3</ecNumber>
    </recommendedName>
</protein>
<keyword evidence="13 14" id="KW-0472">Membrane</keyword>
<dbReference type="InterPro" id="IPR050398">
    <property type="entry name" value="HssS/ArlS-like"/>
</dbReference>
<dbReference type="CDD" id="cd06225">
    <property type="entry name" value="HAMP"/>
    <property type="match status" value="1"/>
</dbReference>
<dbReference type="PROSITE" id="PS50109">
    <property type="entry name" value="HIS_KIN"/>
    <property type="match status" value="1"/>
</dbReference>
<evidence type="ECO:0000256" key="3">
    <source>
        <dbReference type="ARBA" id="ARBA00012438"/>
    </source>
</evidence>
<keyword evidence="11 14" id="KW-1133">Transmembrane helix</keyword>
<comment type="subcellular location">
    <subcellularLocation>
        <location evidence="2">Cell membrane</location>
        <topology evidence="2">Multi-pass membrane protein</topology>
    </subcellularLocation>
</comment>
<organism evidence="17 18">
    <name type="scientific">Paramaledivibacter caminithermalis (strain DSM 15212 / CIP 107654 / DViRD3)</name>
    <name type="common">Clostridium caminithermale</name>
    <dbReference type="NCBI Taxonomy" id="1121301"/>
    <lineage>
        <taxon>Bacteria</taxon>
        <taxon>Bacillati</taxon>
        <taxon>Bacillota</taxon>
        <taxon>Clostridia</taxon>
        <taxon>Peptostreptococcales</taxon>
        <taxon>Caminicellaceae</taxon>
        <taxon>Paramaledivibacter</taxon>
    </lineage>
</organism>
<dbReference type="GO" id="GO:0005886">
    <property type="term" value="C:plasma membrane"/>
    <property type="evidence" value="ECO:0007669"/>
    <property type="project" value="UniProtKB-SubCell"/>
</dbReference>
<gene>
    <name evidence="17" type="ORF">SAMN02745912_03698</name>
</gene>
<dbReference type="SMART" id="SM00388">
    <property type="entry name" value="HisKA"/>
    <property type="match status" value="1"/>
</dbReference>
<dbReference type="Gene3D" id="6.10.340.10">
    <property type="match status" value="1"/>
</dbReference>
<dbReference type="Pfam" id="PF00512">
    <property type="entry name" value="HisKA"/>
    <property type="match status" value="1"/>
</dbReference>
<evidence type="ECO:0000259" key="16">
    <source>
        <dbReference type="PROSITE" id="PS50885"/>
    </source>
</evidence>
<feature type="domain" description="Histidine kinase" evidence="15">
    <location>
        <begin position="243"/>
        <end position="461"/>
    </location>
</feature>
<dbReference type="InterPro" id="IPR036097">
    <property type="entry name" value="HisK_dim/P_sf"/>
</dbReference>
<dbReference type="EC" id="2.7.13.3" evidence="3"/>
<dbReference type="CDD" id="cd00082">
    <property type="entry name" value="HisKA"/>
    <property type="match status" value="1"/>
</dbReference>
<evidence type="ECO:0000256" key="13">
    <source>
        <dbReference type="ARBA" id="ARBA00023136"/>
    </source>
</evidence>
<evidence type="ECO:0000256" key="6">
    <source>
        <dbReference type="ARBA" id="ARBA00022679"/>
    </source>
</evidence>
<evidence type="ECO:0000256" key="4">
    <source>
        <dbReference type="ARBA" id="ARBA00022475"/>
    </source>
</evidence>
<evidence type="ECO:0000256" key="14">
    <source>
        <dbReference type="SAM" id="Phobius"/>
    </source>
</evidence>
<dbReference type="Pfam" id="PF02518">
    <property type="entry name" value="HATPase_c"/>
    <property type="match status" value="1"/>
</dbReference>